<keyword evidence="3" id="KW-1185">Reference proteome</keyword>
<dbReference type="Proteomes" id="UP000287605">
    <property type="component" value="Unassembled WGS sequence"/>
</dbReference>
<feature type="compositionally biased region" description="Acidic residues" evidence="1">
    <location>
        <begin position="369"/>
        <end position="387"/>
    </location>
</feature>
<feature type="compositionally biased region" description="Basic and acidic residues" evidence="1">
    <location>
        <begin position="388"/>
        <end position="403"/>
    </location>
</feature>
<feature type="region of interest" description="Disordered" evidence="1">
    <location>
        <begin position="366"/>
        <end position="424"/>
    </location>
</feature>
<accession>A0A430AW26</accession>
<dbReference type="RefSeq" id="WP_126808690.1">
    <property type="nucleotide sequence ID" value="NZ_NGKA01000008.1"/>
</dbReference>
<comment type="caution">
    <text evidence="2">The sequence shown here is derived from an EMBL/GenBank/DDBJ whole genome shotgun (WGS) entry which is preliminary data.</text>
</comment>
<evidence type="ECO:0000313" key="3">
    <source>
        <dbReference type="Proteomes" id="UP000287605"/>
    </source>
</evidence>
<proteinExistence type="predicted"/>
<name>A0A430AW26_9ENTE</name>
<organism evidence="2 3">
    <name type="scientific">Vagococcus elongatus</name>
    <dbReference type="NCBI Taxonomy" id="180344"/>
    <lineage>
        <taxon>Bacteria</taxon>
        <taxon>Bacillati</taxon>
        <taxon>Bacillota</taxon>
        <taxon>Bacilli</taxon>
        <taxon>Lactobacillales</taxon>
        <taxon>Enterococcaceae</taxon>
        <taxon>Vagococcus</taxon>
    </lineage>
</organism>
<protein>
    <submittedName>
        <fullName evidence="2">Uncharacterized protein</fullName>
    </submittedName>
</protein>
<evidence type="ECO:0000313" key="2">
    <source>
        <dbReference type="EMBL" id="RSU12255.1"/>
    </source>
</evidence>
<dbReference type="OrthoDB" id="2329347at2"/>
<dbReference type="EMBL" id="NGKA01000008">
    <property type="protein sequence ID" value="RSU12255.1"/>
    <property type="molecule type" value="Genomic_DNA"/>
</dbReference>
<feature type="compositionally biased region" description="Acidic residues" evidence="1">
    <location>
        <begin position="404"/>
        <end position="424"/>
    </location>
</feature>
<sequence>MARKTAKKELLNELKGGIASVRLVGKAIVGKDTFPGAQQKEGKTWKHVRSSFGVASGEGNINYVQIDGGYKTDRPILYLLDTDFKPMQIDWEDRFNEEIIETVSQNRKLTAAIEKDENGKVIKKEFLSEIDLEEYLKENLENGMEIIVQADVEYSEWEEKQYTNYKIRSIYLNEPRKRNGVDIPARPHEATLRQTYLLNDYSLEKGWAKELEKNGSVMVNAFVPEYVSTVNINGEYVEVKETWAFPRRFKVQLPEKISEEKLPKLMALYKKLFFVKKDTVREISLVMKLNEGYEESSGEVEITPEMQELIDCGIMTEEEVMQDVTIRGDKVSEVIFVKPGFKKSDGEKGKVLAIDDEKYAPAALIRPDLEEELDDEGEIDLDDEDFDNSDKKEEKSSSKKEEKTEDDDDGDGLDDLFDDEDIFS</sequence>
<evidence type="ECO:0000256" key="1">
    <source>
        <dbReference type="SAM" id="MobiDB-lite"/>
    </source>
</evidence>
<reference evidence="2 3" key="1">
    <citation type="submission" date="2017-05" db="EMBL/GenBank/DDBJ databases">
        <title>Vagococcus spp. assemblies.</title>
        <authorList>
            <person name="Gulvik C.A."/>
        </authorList>
    </citation>
    <scope>NUCLEOTIDE SEQUENCE [LARGE SCALE GENOMIC DNA]</scope>
    <source>
        <strain evidence="2 3">CCUG 51432</strain>
    </source>
</reference>
<gene>
    <name evidence="2" type="ORF">CBF29_06555</name>
</gene>
<dbReference type="AlphaFoldDB" id="A0A430AW26"/>